<dbReference type="EMBL" id="LR899655">
    <property type="protein sequence ID" value="CAD7241478.1"/>
    <property type="molecule type" value="Genomic_DNA"/>
</dbReference>
<evidence type="ECO:0000256" key="2">
    <source>
        <dbReference type="SAM" id="MobiDB-lite"/>
    </source>
</evidence>
<dbReference type="Gene3D" id="1.25.40.180">
    <property type="match status" value="1"/>
</dbReference>
<dbReference type="Gene3D" id="3.30.1370.10">
    <property type="entry name" value="K Homology domain, type 1"/>
    <property type="match status" value="1"/>
</dbReference>
<protein>
    <recommendedName>
        <fullName evidence="3">K Homology domain-containing protein</fullName>
    </recommendedName>
</protein>
<dbReference type="InterPro" id="IPR004087">
    <property type="entry name" value="KH_dom"/>
</dbReference>
<dbReference type="GO" id="GO:0008190">
    <property type="term" value="F:eukaryotic initiation factor 4E binding"/>
    <property type="evidence" value="ECO:0007669"/>
    <property type="project" value="InterPro"/>
</dbReference>
<gene>
    <name evidence="4" type="ORF">DSTB1V02_LOCUS1467</name>
</gene>
<proteinExistence type="predicted"/>
<evidence type="ECO:0000256" key="1">
    <source>
        <dbReference type="PROSITE-ProRule" id="PRU00117"/>
    </source>
</evidence>
<dbReference type="GO" id="GO:0005737">
    <property type="term" value="C:cytoplasm"/>
    <property type="evidence" value="ECO:0007669"/>
    <property type="project" value="TreeGrafter"/>
</dbReference>
<dbReference type="GO" id="GO:0003743">
    <property type="term" value="F:translation initiation factor activity"/>
    <property type="evidence" value="ECO:0007669"/>
    <property type="project" value="TreeGrafter"/>
</dbReference>
<dbReference type="InterPro" id="IPR036612">
    <property type="entry name" value="KH_dom_type_1_sf"/>
</dbReference>
<dbReference type="InterPro" id="IPR040160">
    <property type="entry name" value="Mxt"/>
</dbReference>
<dbReference type="GO" id="GO:0034518">
    <property type="term" value="C:RNA cap binding complex"/>
    <property type="evidence" value="ECO:0007669"/>
    <property type="project" value="TreeGrafter"/>
</dbReference>
<evidence type="ECO:0000313" key="5">
    <source>
        <dbReference type="Proteomes" id="UP000677054"/>
    </source>
</evidence>
<dbReference type="EMBL" id="CAJPEV010000138">
    <property type="protein sequence ID" value="CAG0881239.1"/>
    <property type="molecule type" value="Genomic_DNA"/>
</dbReference>
<dbReference type="PROSITE" id="PS50084">
    <property type="entry name" value="KH_TYPE_1"/>
    <property type="match status" value="1"/>
</dbReference>
<dbReference type="SMART" id="SM00322">
    <property type="entry name" value="KH"/>
    <property type="match status" value="1"/>
</dbReference>
<keyword evidence="5" id="KW-1185">Reference proteome</keyword>
<reference evidence="4" key="1">
    <citation type="submission" date="2020-11" db="EMBL/GenBank/DDBJ databases">
        <authorList>
            <person name="Tran Van P."/>
        </authorList>
    </citation>
    <scope>NUCLEOTIDE SEQUENCE</scope>
</reference>
<dbReference type="PANTHER" id="PTHR20849">
    <property type="entry name" value="EUKARYOTIC TRANSLATION INITIATION FACTOR 4E-BINDING PROTEIN MEXTLI"/>
    <property type="match status" value="1"/>
</dbReference>
<sequence length="426" mass="47117">MWQLGSNSMNISMNQNGRDAGKQLLCDAMQDLEHLCRLISTRAWEEDISSAWPQLCANVVRCGTQLDASYKDQMDKCFRMLRDGSLDGHIDVNSRLALLSLVELRAGQWNNIENSTFSPLGDREGGMSASPLGLPASQSNHLHFSFRPGEVLKASGKYPVPQKLPGKNFFKDEIVIRNSDSGKVMGIKGRRVHMIEQMSDTIVSFQRVSPGTKERMVQITGASEANIEHAKALIEETIRRNASPKRVHSENADVGDDEQGVTDSLSSAHTSLRGNGLGEGSMDFCFTINVPPGHLLRVSGASFTLVWAAKMILQGQFSNLNLEQLDALTKSYMDVHGIPPSPDTEDGEDEDDVDMGTDVNEEDMNESSIGDDVTSSTDLHPTDRKFKQAQKPAWFDWTAYVEKEIPGHVLLSEADVEEEEEDDTEE</sequence>
<dbReference type="FunFam" id="3.30.1370.10:FF:000072">
    <property type="entry name" value="Uncharacterized protein, isoform A"/>
    <property type="match status" value="1"/>
</dbReference>
<feature type="compositionally biased region" description="Acidic residues" evidence="2">
    <location>
        <begin position="343"/>
        <end position="365"/>
    </location>
</feature>
<name>A0A7R8X2A9_9CRUS</name>
<dbReference type="GO" id="GO:0003723">
    <property type="term" value="F:RNA binding"/>
    <property type="evidence" value="ECO:0007669"/>
    <property type="project" value="UniProtKB-UniRule"/>
</dbReference>
<dbReference type="GO" id="GO:1901190">
    <property type="term" value="P:regulation of formation of translation initiation ternary complex"/>
    <property type="evidence" value="ECO:0007669"/>
    <property type="project" value="TreeGrafter"/>
</dbReference>
<dbReference type="InterPro" id="IPR004088">
    <property type="entry name" value="KH_dom_type_1"/>
</dbReference>
<evidence type="ECO:0000259" key="3">
    <source>
        <dbReference type="SMART" id="SM00322"/>
    </source>
</evidence>
<feature type="region of interest" description="Disordered" evidence="2">
    <location>
        <begin position="240"/>
        <end position="269"/>
    </location>
</feature>
<feature type="domain" description="K Homology" evidence="3">
    <location>
        <begin position="168"/>
        <end position="239"/>
    </location>
</feature>
<dbReference type="AlphaFoldDB" id="A0A7R8X2A9"/>
<dbReference type="CDD" id="cd22454">
    <property type="entry name" value="KH-I_Mextli_like"/>
    <property type="match status" value="1"/>
</dbReference>
<evidence type="ECO:0000313" key="4">
    <source>
        <dbReference type="EMBL" id="CAD7241478.1"/>
    </source>
</evidence>
<dbReference type="SUPFAM" id="SSF54791">
    <property type="entry name" value="Eukaryotic type KH-domain (KH-domain type I)"/>
    <property type="match status" value="1"/>
</dbReference>
<keyword evidence="1" id="KW-0694">RNA-binding</keyword>
<dbReference type="OrthoDB" id="205993at2759"/>
<feature type="region of interest" description="Disordered" evidence="2">
    <location>
        <begin position="338"/>
        <end position="385"/>
    </location>
</feature>
<dbReference type="Proteomes" id="UP000677054">
    <property type="component" value="Unassembled WGS sequence"/>
</dbReference>
<dbReference type="GO" id="GO:0045727">
    <property type="term" value="P:positive regulation of translation"/>
    <property type="evidence" value="ECO:0007669"/>
    <property type="project" value="InterPro"/>
</dbReference>
<dbReference type="PANTHER" id="PTHR20849:SF2">
    <property type="entry name" value="EUKARYOTIC TRANSLATION INITIATION FACTOR 4E-BINDING PROTEIN MEXTLI"/>
    <property type="match status" value="1"/>
</dbReference>
<accession>A0A7R8X2A9</accession>
<organism evidence="4">
    <name type="scientific">Darwinula stevensoni</name>
    <dbReference type="NCBI Taxonomy" id="69355"/>
    <lineage>
        <taxon>Eukaryota</taxon>
        <taxon>Metazoa</taxon>
        <taxon>Ecdysozoa</taxon>
        <taxon>Arthropoda</taxon>
        <taxon>Crustacea</taxon>
        <taxon>Oligostraca</taxon>
        <taxon>Ostracoda</taxon>
        <taxon>Podocopa</taxon>
        <taxon>Podocopida</taxon>
        <taxon>Darwinulocopina</taxon>
        <taxon>Darwinuloidea</taxon>
        <taxon>Darwinulidae</taxon>
        <taxon>Darwinula</taxon>
    </lineage>
</organism>
<dbReference type="Pfam" id="PF00013">
    <property type="entry name" value="KH_1"/>
    <property type="match status" value="1"/>
</dbReference>